<feature type="domain" description="Peptidase M12A" evidence="17">
    <location>
        <begin position="83"/>
        <end position="280"/>
    </location>
</feature>
<dbReference type="Pfam" id="PF00431">
    <property type="entry name" value="CUB"/>
    <property type="match status" value="2"/>
</dbReference>
<evidence type="ECO:0000259" key="16">
    <source>
        <dbReference type="PROSITE" id="PS50026"/>
    </source>
</evidence>
<dbReference type="FunFam" id="2.60.120.290:FF:000003">
    <property type="entry name" value="Neuropilin"/>
    <property type="match status" value="1"/>
</dbReference>
<dbReference type="InterPro" id="IPR035914">
    <property type="entry name" value="Sperma_CUB_dom_sf"/>
</dbReference>
<dbReference type="PROSITE" id="PS01186">
    <property type="entry name" value="EGF_2"/>
    <property type="match status" value="1"/>
</dbReference>
<evidence type="ECO:0000256" key="7">
    <source>
        <dbReference type="ARBA" id="ARBA00023049"/>
    </source>
</evidence>
<evidence type="ECO:0000256" key="6">
    <source>
        <dbReference type="ARBA" id="ARBA00022833"/>
    </source>
</evidence>
<keyword evidence="19" id="KW-1185">Reference proteome</keyword>
<dbReference type="SMART" id="SM00235">
    <property type="entry name" value="ZnMc"/>
    <property type="match status" value="1"/>
</dbReference>
<dbReference type="GO" id="GO:0008270">
    <property type="term" value="F:zinc ion binding"/>
    <property type="evidence" value="ECO:0007669"/>
    <property type="project" value="UniProtKB-UniRule"/>
</dbReference>
<keyword evidence="3 13" id="KW-0732">Signal</keyword>
<feature type="chain" id="PRO_5038154211" description="Metalloendopeptidase" evidence="13">
    <location>
        <begin position="25"/>
        <end position="605"/>
    </location>
</feature>
<dbReference type="PANTHER" id="PTHR10127">
    <property type="entry name" value="DISCOIDIN, CUB, EGF, LAMININ , AND ZINC METALLOPROTEASE DOMAIN CONTAINING"/>
    <property type="match status" value="1"/>
</dbReference>
<dbReference type="Gene3D" id="3.40.390.10">
    <property type="entry name" value="Collagenase (Catalytic Domain)"/>
    <property type="match status" value="1"/>
</dbReference>
<accession>A0A914AAK7</accession>
<dbReference type="Pfam" id="PF01400">
    <property type="entry name" value="Astacin"/>
    <property type="match status" value="1"/>
</dbReference>
<keyword evidence="11" id="KW-0245">EGF-like domain</keyword>
<dbReference type="PROSITE" id="PS01180">
    <property type="entry name" value="CUB"/>
    <property type="match status" value="2"/>
</dbReference>
<evidence type="ECO:0000256" key="1">
    <source>
        <dbReference type="ARBA" id="ARBA00022670"/>
    </source>
</evidence>
<sequence>MSNTAMKWFLHVLIYFAITKLALSGPDTPILRPEVGDDEGPHPEPPEQLESPGTFQSDMLLTHQQAEDIVTSVKGMMALQKRRAVRTGYWPDAKIIYQIDENFGATMVTKINEAMEWWRQDTCVTFEEYVPSSTPDSDHRVVFKKGYNGCYSDVGMIDDFPQHIHLQEDTCDVTGTIAHEIGHTAGWWHEHARIDRELYVTIRYENIQDGKEKQFVMHESESYGVPYDTESIMHYASTYYSKNDFVTIEPHKPLEAFKMGNRKYFTFFDKKLANLMYNCSGVCTEDLQCENDGYVGQDCICHCKLGYSGENCELYTARDEDDPCYKEFEAKFDSDQQLNSPGTPLPYEPMLYCPWLITAPEGSTVILTFLFLDTEGGSCKSDYVKVRSGTDIFYGGDSYCGQTLPEPIESVGNQMIVIFKSDGSIQGRGFRAQYRANPAKTIPTTPEATTPEATTPKATTEATTPPEEPTTQLPATDKPIVPKCGDVEGSCGGVFNVDSGCIASPNFGNGEYNNNEECVYRITVDSGKRVELRLEKLDVEYQDECTWDRVVVIPGQTHGSVRVCGESVPEGSFVSLDNTMTVKMISDALKTQGGFSASFQGITVD</sequence>
<evidence type="ECO:0000259" key="17">
    <source>
        <dbReference type="PROSITE" id="PS51864"/>
    </source>
</evidence>
<dbReference type="InterPro" id="IPR000742">
    <property type="entry name" value="EGF"/>
</dbReference>
<dbReference type="AlphaFoldDB" id="A0A914AAK7"/>
<keyword evidence="9" id="KW-0325">Glycoprotein</keyword>
<dbReference type="CDD" id="cd00041">
    <property type="entry name" value="CUB"/>
    <property type="match status" value="2"/>
</dbReference>
<evidence type="ECO:0000256" key="11">
    <source>
        <dbReference type="PROSITE-ProRule" id="PRU00076"/>
    </source>
</evidence>
<dbReference type="InterPro" id="IPR024079">
    <property type="entry name" value="MetalloPept_cat_dom_sf"/>
</dbReference>
<evidence type="ECO:0000256" key="10">
    <source>
        <dbReference type="PROSITE-ProRule" id="PRU00059"/>
    </source>
</evidence>
<feature type="binding site" evidence="12">
    <location>
        <position position="183"/>
    </location>
    <ligand>
        <name>Zn(2+)</name>
        <dbReference type="ChEBI" id="CHEBI:29105"/>
        <note>catalytic</note>
    </ligand>
</feature>
<feature type="region of interest" description="Disordered" evidence="14">
    <location>
        <begin position="29"/>
        <end position="53"/>
    </location>
</feature>
<dbReference type="Gene3D" id="2.60.120.290">
    <property type="entry name" value="Spermadhesin, CUB domain"/>
    <property type="match status" value="2"/>
</dbReference>
<keyword evidence="7 12" id="KW-0482">Metalloprotease</keyword>
<keyword evidence="6 12" id="KW-0862">Zinc</keyword>
<evidence type="ECO:0000313" key="19">
    <source>
        <dbReference type="Proteomes" id="UP000887568"/>
    </source>
</evidence>
<evidence type="ECO:0000256" key="4">
    <source>
        <dbReference type="ARBA" id="ARBA00022737"/>
    </source>
</evidence>
<feature type="region of interest" description="Disordered" evidence="14">
    <location>
        <begin position="440"/>
        <end position="479"/>
    </location>
</feature>
<evidence type="ECO:0000256" key="12">
    <source>
        <dbReference type="PROSITE-ProRule" id="PRU01211"/>
    </source>
</evidence>
<dbReference type="PRINTS" id="PR00480">
    <property type="entry name" value="ASTACIN"/>
</dbReference>
<evidence type="ECO:0000256" key="14">
    <source>
        <dbReference type="SAM" id="MobiDB-lite"/>
    </source>
</evidence>
<feature type="disulfide bond" evidence="11">
    <location>
        <begin position="279"/>
        <end position="289"/>
    </location>
</feature>
<dbReference type="GeneID" id="119731366"/>
<dbReference type="FunFam" id="2.60.120.290:FF:000005">
    <property type="entry name" value="Procollagen C-endopeptidase enhancer 1"/>
    <property type="match status" value="1"/>
</dbReference>
<keyword evidence="1 12" id="KW-0645">Protease</keyword>
<evidence type="ECO:0000256" key="9">
    <source>
        <dbReference type="ARBA" id="ARBA00023180"/>
    </source>
</evidence>
<dbReference type="InterPro" id="IPR006026">
    <property type="entry name" value="Peptidase_Metallo"/>
</dbReference>
<evidence type="ECO:0000313" key="18">
    <source>
        <dbReference type="EnsemblMetazoa" id="XP_038060471.1"/>
    </source>
</evidence>
<dbReference type="RefSeq" id="XP_038060471.1">
    <property type="nucleotide sequence ID" value="XM_038204543.1"/>
</dbReference>
<dbReference type="CDD" id="cd04280">
    <property type="entry name" value="ZnMc_astacin_like"/>
    <property type="match status" value="1"/>
</dbReference>
<keyword evidence="2 12" id="KW-0479">Metal-binding</keyword>
<organism evidence="18 19">
    <name type="scientific">Patiria miniata</name>
    <name type="common">Bat star</name>
    <name type="synonym">Asterina miniata</name>
    <dbReference type="NCBI Taxonomy" id="46514"/>
    <lineage>
        <taxon>Eukaryota</taxon>
        <taxon>Metazoa</taxon>
        <taxon>Echinodermata</taxon>
        <taxon>Eleutherozoa</taxon>
        <taxon>Asterozoa</taxon>
        <taxon>Asteroidea</taxon>
        <taxon>Valvatacea</taxon>
        <taxon>Valvatida</taxon>
        <taxon>Asterinidae</taxon>
        <taxon>Patiria</taxon>
    </lineage>
</organism>
<dbReference type="PANTHER" id="PTHR10127:SF780">
    <property type="entry name" value="METALLOENDOPEPTIDASE"/>
    <property type="match status" value="1"/>
</dbReference>
<feature type="disulfide bond" evidence="10">
    <location>
        <begin position="491"/>
        <end position="518"/>
    </location>
</feature>
<dbReference type="Proteomes" id="UP000887568">
    <property type="component" value="Unplaced"/>
</dbReference>
<reference evidence="18" key="1">
    <citation type="submission" date="2022-11" db="UniProtKB">
        <authorList>
            <consortium name="EnsemblMetazoa"/>
        </authorList>
    </citation>
    <scope>IDENTIFICATION</scope>
</reference>
<evidence type="ECO:0000256" key="2">
    <source>
        <dbReference type="ARBA" id="ARBA00022723"/>
    </source>
</evidence>
<comment type="cofactor">
    <cofactor evidence="12 13">
        <name>Zn(2+)</name>
        <dbReference type="ChEBI" id="CHEBI:29105"/>
    </cofactor>
    <text evidence="12 13">Binds 1 zinc ion per subunit.</text>
</comment>
<feature type="domain" description="CUB" evidence="15">
    <location>
        <begin position="324"/>
        <end position="437"/>
    </location>
</feature>
<comment type="caution">
    <text evidence="11">Lacks conserved residue(s) required for the propagation of feature annotation.</text>
</comment>
<feature type="domain" description="EGF-like" evidence="16">
    <location>
        <begin position="275"/>
        <end position="313"/>
    </location>
</feature>
<dbReference type="OMA" id="MHYASTY"/>
<name>A0A914AAK7_PATMI</name>
<feature type="compositionally biased region" description="Low complexity" evidence="14">
    <location>
        <begin position="440"/>
        <end position="471"/>
    </location>
</feature>
<evidence type="ECO:0000256" key="3">
    <source>
        <dbReference type="ARBA" id="ARBA00022729"/>
    </source>
</evidence>
<dbReference type="EnsemblMetazoa" id="XM_038204543.1">
    <property type="protein sequence ID" value="XP_038060471.1"/>
    <property type="gene ID" value="LOC119731366"/>
</dbReference>
<evidence type="ECO:0000259" key="15">
    <source>
        <dbReference type="PROSITE" id="PS01180"/>
    </source>
</evidence>
<feature type="active site" evidence="12">
    <location>
        <position position="180"/>
    </location>
</feature>
<dbReference type="InterPro" id="IPR000859">
    <property type="entry name" value="CUB_dom"/>
</dbReference>
<feature type="domain" description="CUB" evidence="15">
    <location>
        <begin position="491"/>
        <end position="602"/>
    </location>
</feature>
<dbReference type="InterPro" id="IPR001506">
    <property type="entry name" value="Peptidase_M12A"/>
</dbReference>
<dbReference type="PROSITE" id="PS50026">
    <property type="entry name" value="EGF_3"/>
    <property type="match status" value="1"/>
</dbReference>
<proteinExistence type="predicted"/>
<dbReference type="EC" id="3.4.24.-" evidence="13"/>
<feature type="signal peptide" evidence="13">
    <location>
        <begin position="1"/>
        <end position="24"/>
    </location>
</feature>
<feature type="disulfide bond" evidence="11">
    <location>
        <begin position="303"/>
        <end position="312"/>
    </location>
</feature>
<keyword evidence="8 11" id="KW-1015">Disulfide bond</keyword>
<dbReference type="GO" id="GO:0006508">
    <property type="term" value="P:proteolysis"/>
    <property type="evidence" value="ECO:0007669"/>
    <property type="project" value="UniProtKB-KW"/>
</dbReference>
<evidence type="ECO:0000256" key="5">
    <source>
        <dbReference type="ARBA" id="ARBA00022801"/>
    </source>
</evidence>
<dbReference type="GO" id="GO:0004222">
    <property type="term" value="F:metalloendopeptidase activity"/>
    <property type="evidence" value="ECO:0007669"/>
    <property type="project" value="UniProtKB-UniRule"/>
</dbReference>
<feature type="binding site" evidence="12">
    <location>
        <position position="189"/>
    </location>
    <ligand>
        <name>Zn(2+)</name>
        <dbReference type="ChEBI" id="CHEBI:29105"/>
        <note>catalytic</note>
    </ligand>
</feature>
<keyword evidence="4" id="KW-0677">Repeat</keyword>
<evidence type="ECO:0000256" key="13">
    <source>
        <dbReference type="RuleBase" id="RU361183"/>
    </source>
</evidence>
<dbReference type="SUPFAM" id="SSF55486">
    <property type="entry name" value="Metalloproteases ('zincins'), catalytic domain"/>
    <property type="match status" value="1"/>
</dbReference>
<dbReference type="SUPFAM" id="SSF49854">
    <property type="entry name" value="Spermadhesin, CUB domain"/>
    <property type="match status" value="2"/>
</dbReference>
<protein>
    <recommendedName>
        <fullName evidence="13">Metalloendopeptidase</fullName>
        <ecNumber evidence="13">3.4.24.-</ecNumber>
    </recommendedName>
</protein>
<dbReference type="SMART" id="SM00042">
    <property type="entry name" value="CUB"/>
    <property type="match status" value="2"/>
</dbReference>
<evidence type="ECO:0000256" key="8">
    <source>
        <dbReference type="ARBA" id="ARBA00023157"/>
    </source>
</evidence>
<keyword evidence="5 12" id="KW-0378">Hydrolase</keyword>
<dbReference type="InterPro" id="IPR034035">
    <property type="entry name" value="Astacin-like_dom"/>
</dbReference>
<dbReference type="PROSITE" id="PS51864">
    <property type="entry name" value="ASTACIN"/>
    <property type="match status" value="1"/>
</dbReference>
<dbReference type="OrthoDB" id="291007at2759"/>
<dbReference type="PROSITE" id="PS00022">
    <property type="entry name" value="EGF_1"/>
    <property type="match status" value="1"/>
</dbReference>
<feature type="binding site" evidence="12">
    <location>
        <position position="179"/>
    </location>
    <ligand>
        <name>Zn(2+)</name>
        <dbReference type="ChEBI" id="CHEBI:29105"/>
        <note>catalytic</note>
    </ligand>
</feature>